<sequence>MQDTEYRADTQGVGGSFGGSFCRIWVNFDEPYKTKNRL</sequence>
<evidence type="ECO:0000313" key="2">
    <source>
        <dbReference type="Proteomes" id="UP000198785"/>
    </source>
</evidence>
<dbReference type="STRING" id="683125.SAMN05660206_103185"/>
<name>A0A1I6R818_9SPHI</name>
<proteinExistence type="predicted"/>
<dbReference type="Proteomes" id="UP000198785">
    <property type="component" value="Unassembled WGS sequence"/>
</dbReference>
<gene>
    <name evidence="1" type="ORF">SAMN05660206_103185</name>
</gene>
<accession>A0A1I6R818</accession>
<keyword evidence="2" id="KW-1185">Reference proteome</keyword>
<reference evidence="1 2" key="1">
    <citation type="submission" date="2016-10" db="EMBL/GenBank/DDBJ databases">
        <authorList>
            <person name="de Groot N.N."/>
        </authorList>
    </citation>
    <scope>NUCLEOTIDE SEQUENCE [LARGE SCALE GENOMIC DNA]</scope>
    <source>
        <strain evidence="1 2">DSM 22789</strain>
    </source>
</reference>
<dbReference type="AlphaFoldDB" id="A0A1I6R818"/>
<dbReference type="EMBL" id="FOZZ01000003">
    <property type="protein sequence ID" value="SFS60842.1"/>
    <property type="molecule type" value="Genomic_DNA"/>
</dbReference>
<evidence type="ECO:0000313" key="1">
    <source>
        <dbReference type="EMBL" id="SFS60842.1"/>
    </source>
</evidence>
<protein>
    <submittedName>
        <fullName evidence="1">Uncharacterized protein</fullName>
    </submittedName>
</protein>
<organism evidence="1 2">
    <name type="scientific">Sphingobacterium wenxiniae</name>
    <dbReference type="NCBI Taxonomy" id="683125"/>
    <lineage>
        <taxon>Bacteria</taxon>
        <taxon>Pseudomonadati</taxon>
        <taxon>Bacteroidota</taxon>
        <taxon>Sphingobacteriia</taxon>
        <taxon>Sphingobacteriales</taxon>
        <taxon>Sphingobacteriaceae</taxon>
        <taxon>Sphingobacterium</taxon>
    </lineage>
</organism>